<gene>
    <name evidence="2" type="ORF">TRIUR3_34757</name>
</gene>
<feature type="region of interest" description="Disordered" evidence="1">
    <location>
        <begin position="33"/>
        <end position="84"/>
    </location>
</feature>
<proteinExistence type="predicted"/>
<name>M7ZV89_TRIUA</name>
<accession>M7ZV89</accession>
<feature type="region of interest" description="Disordered" evidence="1">
    <location>
        <begin position="170"/>
        <end position="196"/>
    </location>
</feature>
<reference evidence="2" key="1">
    <citation type="journal article" date="2013" name="Nature">
        <title>Draft genome of the wheat A-genome progenitor Triticum urartu.</title>
        <authorList>
            <person name="Ling H.Q."/>
            <person name="Zhao S."/>
            <person name="Liu D."/>
            <person name="Wang J."/>
            <person name="Sun H."/>
            <person name="Zhang C."/>
            <person name="Fan H."/>
            <person name="Li D."/>
            <person name="Dong L."/>
            <person name="Tao Y."/>
            <person name="Gao C."/>
            <person name="Wu H."/>
            <person name="Li Y."/>
            <person name="Cui Y."/>
            <person name="Guo X."/>
            <person name="Zheng S."/>
            <person name="Wang B."/>
            <person name="Yu K."/>
            <person name="Liang Q."/>
            <person name="Yang W."/>
            <person name="Lou X."/>
            <person name="Chen J."/>
            <person name="Feng M."/>
            <person name="Jian J."/>
            <person name="Zhang X."/>
            <person name="Luo G."/>
            <person name="Jiang Y."/>
            <person name="Liu J."/>
            <person name="Wang Z."/>
            <person name="Sha Y."/>
            <person name="Zhang B."/>
            <person name="Wu H."/>
            <person name="Tang D."/>
            <person name="Shen Q."/>
            <person name="Xue P."/>
            <person name="Zou S."/>
            <person name="Wang X."/>
            <person name="Liu X."/>
            <person name="Wang F."/>
            <person name="Yang Y."/>
            <person name="An X."/>
            <person name="Dong Z."/>
            <person name="Zhang K."/>
            <person name="Zhang X."/>
            <person name="Luo M.C."/>
            <person name="Dvorak J."/>
            <person name="Tong Y."/>
            <person name="Wang J."/>
            <person name="Yang H."/>
            <person name="Li Z."/>
            <person name="Wang D."/>
            <person name="Zhang A."/>
            <person name="Wang J."/>
        </authorList>
    </citation>
    <scope>NUCLEOTIDE SEQUENCE</scope>
</reference>
<organism evidence="2">
    <name type="scientific">Triticum urartu</name>
    <name type="common">Red wild einkorn</name>
    <name type="synonym">Crithodium urartu</name>
    <dbReference type="NCBI Taxonomy" id="4572"/>
    <lineage>
        <taxon>Eukaryota</taxon>
        <taxon>Viridiplantae</taxon>
        <taxon>Streptophyta</taxon>
        <taxon>Embryophyta</taxon>
        <taxon>Tracheophyta</taxon>
        <taxon>Spermatophyta</taxon>
        <taxon>Magnoliopsida</taxon>
        <taxon>Liliopsida</taxon>
        <taxon>Poales</taxon>
        <taxon>Poaceae</taxon>
        <taxon>BOP clade</taxon>
        <taxon>Pooideae</taxon>
        <taxon>Triticodae</taxon>
        <taxon>Triticeae</taxon>
        <taxon>Triticinae</taxon>
        <taxon>Triticum</taxon>
    </lineage>
</organism>
<dbReference type="EMBL" id="KD160029">
    <property type="protein sequence ID" value="EMS56315.1"/>
    <property type="molecule type" value="Genomic_DNA"/>
</dbReference>
<protein>
    <submittedName>
        <fullName evidence="2">Uncharacterized protein</fullName>
    </submittedName>
</protein>
<evidence type="ECO:0000313" key="2">
    <source>
        <dbReference type="EMBL" id="EMS56315.1"/>
    </source>
</evidence>
<evidence type="ECO:0000256" key="1">
    <source>
        <dbReference type="SAM" id="MobiDB-lite"/>
    </source>
</evidence>
<dbReference type="AlphaFoldDB" id="M7ZV89"/>
<dbReference type="eggNOG" id="ENOG502QVAY">
    <property type="taxonomic scope" value="Eukaryota"/>
</dbReference>
<feature type="compositionally biased region" description="Pro residues" evidence="1">
    <location>
        <begin position="43"/>
        <end position="55"/>
    </location>
</feature>
<feature type="compositionally biased region" description="Polar residues" evidence="1">
    <location>
        <begin position="177"/>
        <end position="188"/>
    </location>
</feature>
<sequence length="370" mass="41198">MTDHTQPADEYSNYWSGVPYNHAILIATSSQNQSLLPEFSTPPQLPPEFGSPPSSPADAPRPQRHPPRASFHPNRRQQRRRGTSRRYIWRGRGWGTDITLDVLRSCLIWVLSSLPTRVSARGGGGSGSPVGDLWDMAADARRGEGLGSHNGSHESELDLAMLVSDCLKGNGGEDPGSPTSATSQTRSRSMYKKAGDEKEKKLPSIVHCLFSIHETWLQVFVRGQCTGSCSRHLLMKLLRYSRYDATVNMSTLNISGLGSSYEIHGILVVVISPGMAKVMEYLLFVHWHSQKIIDGFVLCPFVYREGAIPEPHYPRKNVKNTGSFNKLEEYWRNALAIKVQETKEIVMSAQQQSMFKKTNVGTTAVDVQKN</sequence>
<feature type="compositionally biased region" description="Basic residues" evidence="1">
    <location>
        <begin position="62"/>
        <end position="84"/>
    </location>
</feature>